<feature type="transmembrane region" description="Helical" evidence="1">
    <location>
        <begin position="227"/>
        <end position="248"/>
    </location>
</feature>
<feature type="transmembrane region" description="Helical" evidence="1">
    <location>
        <begin position="292"/>
        <end position="314"/>
    </location>
</feature>
<dbReference type="Pfam" id="PF01757">
    <property type="entry name" value="Acyl_transf_3"/>
    <property type="match status" value="1"/>
</dbReference>
<feature type="transmembrane region" description="Helical" evidence="1">
    <location>
        <begin position="12"/>
        <end position="32"/>
    </location>
</feature>
<evidence type="ECO:0000256" key="1">
    <source>
        <dbReference type="SAM" id="Phobius"/>
    </source>
</evidence>
<keyword evidence="3" id="KW-0808">Transferase</keyword>
<evidence type="ECO:0000313" key="3">
    <source>
        <dbReference type="EMBL" id="SFB95607.1"/>
    </source>
</evidence>
<feature type="transmembrane region" description="Helical" evidence="1">
    <location>
        <begin position="260"/>
        <end position="280"/>
    </location>
</feature>
<feature type="transmembrane region" description="Helical" evidence="1">
    <location>
        <begin position="52"/>
        <end position="72"/>
    </location>
</feature>
<dbReference type="GO" id="GO:0016020">
    <property type="term" value="C:membrane"/>
    <property type="evidence" value="ECO:0007669"/>
    <property type="project" value="TreeGrafter"/>
</dbReference>
<keyword evidence="3" id="KW-0012">Acyltransferase</keyword>
<dbReference type="RefSeq" id="WP_091979688.1">
    <property type="nucleotide sequence ID" value="NZ_FOLO01000003.1"/>
</dbReference>
<dbReference type="InterPro" id="IPR050879">
    <property type="entry name" value="Acyltransferase_3"/>
</dbReference>
<feature type="domain" description="Acyltransferase 3" evidence="2">
    <location>
        <begin position="16"/>
        <end position="347"/>
    </location>
</feature>
<dbReference type="OrthoDB" id="9767863at2"/>
<dbReference type="InterPro" id="IPR002656">
    <property type="entry name" value="Acyl_transf_3_dom"/>
</dbReference>
<evidence type="ECO:0000259" key="2">
    <source>
        <dbReference type="Pfam" id="PF01757"/>
    </source>
</evidence>
<sequence>MLTVDKKMKPSRLVTLEIGRGVAALLVCMFHFGSGYGDKYFEASWSGNVFSGGRAGVQYFFVLSGFIIYWIHNSDFGRVGSLKVFLRKRFERLYPIYWFILIPILVMMFLVPSLGADKNLTLLKVICDFLLLPSEGTSVIPPTWTLHREILFYGLFAFTIFKPKVGWPLIFVWQLLCLTNGLFNFTVSDYRNWQNVIFGDQNIGFGLGMIAAFILLNYPIKKLNSLFISALGFTGFFVLIASDGYLSIMNINEYEMGISSIYTVGYLLTPFLLILGLVNLEQHVRIKIPTILTTFGGASYVMYLMHLSIGSVVYKVLSTSYLKPYFGITSAFVVATIVVVVISMIIHVVIEKRLLVLIRSIKYKSPSKSVLE</sequence>
<keyword evidence="1" id="KW-0812">Transmembrane</keyword>
<dbReference type="GO" id="GO:0016747">
    <property type="term" value="F:acyltransferase activity, transferring groups other than amino-acyl groups"/>
    <property type="evidence" value="ECO:0007669"/>
    <property type="project" value="InterPro"/>
</dbReference>
<feature type="transmembrane region" description="Helical" evidence="1">
    <location>
        <begin position="326"/>
        <end position="350"/>
    </location>
</feature>
<keyword evidence="3" id="KW-0378">Hydrolase</keyword>
<accession>A0A1I1F8D7</accession>
<evidence type="ECO:0000313" key="4">
    <source>
        <dbReference type="Proteomes" id="UP000198862"/>
    </source>
</evidence>
<dbReference type="AlphaFoldDB" id="A0A1I1F8D7"/>
<dbReference type="STRING" id="1123010.SAMN02745724_00542"/>
<dbReference type="EMBL" id="FOLO01000003">
    <property type="protein sequence ID" value="SFB95607.1"/>
    <property type="molecule type" value="Genomic_DNA"/>
</dbReference>
<feature type="transmembrane region" description="Helical" evidence="1">
    <location>
        <begin position="93"/>
        <end position="114"/>
    </location>
</feature>
<name>A0A1I1F8D7_9GAMM</name>
<keyword evidence="4" id="KW-1185">Reference proteome</keyword>
<keyword evidence="1" id="KW-1133">Transmembrane helix</keyword>
<organism evidence="3 4">
    <name type="scientific">Pseudoalteromonas denitrificans DSM 6059</name>
    <dbReference type="NCBI Taxonomy" id="1123010"/>
    <lineage>
        <taxon>Bacteria</taxon>
        <taxon>Pseudomonadati</taxon>
        <taxon>Pseudomonadota</taxon>
        <taxon>Gammaproteobacteria</taxon>
        <taxon>Alteromonadales</taxon>
        <taxon>Pseudoalteromonadaceae</taxon>
        <taxon>Pseudoalteromonas</taxon>
    </lineage>
</organism>
<dbReference type="PANTHER" id="PTHR23028:SF53">
    <property type="entry name" value="ACYL_TRANSF_3 DOMAIN-CONTAINING PROTEIN"/>
    <property type="match status" value="1"/>
</dbReference>
<dbReference type="Proteomes" id="UP000198862">
    <property type="component" value="Unassembled WGS sequence"/>
</dbReference>
<protein>
    <submittedName>
        <fullName evidence="3">Peptidoglycan/LPS O-acetylase OafA/YrhL, contains acyltransferase and SGNH-hydrolase domains</fullName>
    </submittedName>
</protein>
<feature type="transmembrane region" description="Helical" evidence="1">
    <location>
        <begin position="203"/>
        <end position="220"/>
    </location>
</feature>
<dbReference type="GO" id="GO:0016787">
    <property type="term" value="F:hydrolase activity"/>
    <property type="evidence" value="ECO:0007669"/>
    <property type="project" value="UniProtKB-KW"/>
</dbReference>
<dbReference type="PANTHER" id="PTHR23028">
    <property type="entry name" value="ACETYLTRANSFERASE"/>
    <property type="match status" value="1"/>
</dbReference>
<gene>
    <name evidence="3" type="ORF">SAMN02745724_00542</name>
</gene>
<feature type="transmembrane region" description="Helical" evidence="1">
    <location>
        <begin position="139"/>
        <end position="158"/>
    </location>
</feature>
<reference evidence="3 4" key="1">
    <citation type="submission" date="2016-10" db="EMBL/GenBank/DDBJ databases">
        <authorList>
            <person name="de Groot N.N."/>
        </authorList>
    </citation>
    <scope>NUCLEOTIDE SEQUENCE [LARGE SCALE GENOMIC DNA]</scope>
    <source>
        <strain evidence="3 4">DSM 6059</strain>
    </source>
</reference>
<dbReference type="GO" id="GO:0000271">
    <property type="term" value="P:polysaccharide biosynthetic process"/>
    <property type="evidence" value="ECO:0007669"/>
    <property type="project" value="TreeGrafter"/>
</dbReference>
<proteinExistence type="predicted"/>
<keyword evidence="1" id="KW-0472">Membrane</keyword>
<feature type="transmembrane region" description="Helical" evidence="1">
    <location>
        <begin position="165"/>
        <end position="183"/>
    </location>
</feature>